<dbReference type="SUPFAM" id="SSF89392">
    <property type="entry name" value="Prokaryotic lipoproteins and lipoprotein localization factors"/>
    <property type="match status" value="1"/>
</dbReference>
<dbReference type="RefSeq" id="WP_097059658.1">
    <property type="nucleotide sequence ID" value="NZ_BMLC01000002.1"/>
</dbReference>
<sequence>MPSKWTRWIPAALVPIVAVAGVVLIPIAADATPALPEKSPQQLLEFIAGSADAQYSGTVEQSSHLGLPDLSSLGSSYRGGAGSDSPVSAAVELLTGTNSARVFVGGPDTARIQVTDTLAERDVIRNGAEAWTYDSKTNAVQHVTATPGTRPDTGATRTPAELATQFIDGLEPSTTISVTETARVAGRAVYQLVLTPDDDATLVGSVILSVDSETGLPLDVRIFADGQSDAAFAVGFSSIDFSAQDASLFNFTPPAGATVEEHQVDGNSDTAPDKGEFTKPEVTGAGWSSIAELPAGTASDLGDSEASALLDQVLVPVTGGRALETSLVSVFLANDGRVLVGAVAIDQLQAAAAQ</sequence>
<dbReference type="CDD" id="cd16325">
    <property type="entry name" value="LolA"/>
    <property type="match status" value="1"/>
</dbReference>
<proteinExistence type="predicted"/>
<dbReference type="OrthoDB" id="4822274at2"/>
<organism evidence="1 2">
    <name type="scientific">Salinibacterium xinjiangense</name>
    <dbReference type="NCBI Taxonomy" id="386302"/>
    <lineage>
        <taxon>Bacteria</taxon>
        <taxon>Bacillati</taxon>
        <taxon>Actinomycetota</taxon>
        <taxon>Actinomycetes</taxon>
        <taxon>Micrococcales</taxon>
        <taxon>Microbacteriaceae</taxon>
        <taxon>Salinibacterium</taxon>
    </lineage>
</organism>
<evidence type="ECO:0000313" key="2">
    <source>
        <dbReference type="Proteomes" id="UP000219440"/>
    </source>
</evidence>
<name>A0A2C8YRV6_9MICO</name>
<dbReference type="PANTHER" id="PTHR37507:SF2">
    <property type="entry name" value="SPORULATION PROTEIN YDCC"/>
    <property type="match status" value="1"/>
</dbReference>
<keyword evidence="2" id="KW-1185">Reference proteome</keyword>
<protein>
    <submittedName>
        <fullName evidence="1">Outer membrane lipoprotein-sorting protein</fullName>
    </submittedName>
</protein>
<dbReference type="Proteomes" id="UP000219440">
    <property type="component" value="Unassembled WGS sequence"/>
</dbReference>
<reference evidence="1 2" key="1">
    <citation type="submission" date="2017-09" db="EMBL/GenBank/DDBJ databases">
        <authorList>
            <person name="Ehlers B."/>
            <person name="Leendertz F.H."/>
        </authorList>
    </citation>
    <scope>NUCLEOTIDE SEQUENCE [LARGE SCALE GENOMIC DNA]</scope>
    <source>
        <strain evidence="1 2">CGMCC 1.05381</strain>
    </source>
</reference>
<dbReference type="AlphaFoldDB" id="A0A2C8YRV6"/>
<dbReference type="Gene3D" id="2.50.20.10">
    <property type="entry name" value="Lipoprotein localisation LolA/LolB/LppX"/>
    <property type="match status" value="1"/>
</dbReference>
<dbReference type="EMBL" id="OCST01000001">
    <property type="protein sequence ID" value="SOE53349.1"/>
    <property type="molecule type" value="Genomic_DNA"/>
</dbReference>
<evidence type="ECO:0000313" key="1">
    <source>
        <dbReference type="EMBL" id="SOE53349.1"/>
    </source>
</evidence>
<dbReference type="InterPro" id="IPR004564">
    <property type="entry name" value="OM_lipoprot_carrier_LolA-like"/>
</dbReference>
<dbReference type="PANTHER" id="PTHR37507">
    <property type="entry name" value="SPORULATION PROTEIN YDCC"/>
    <property type="match status" value="1"/>
</dbReference>
<dbReference type="InterPro" id="IPR052944">
    <property type="entry name" value="Sporulation_related"/>
</dbReference>
<gene>
    <name evidence="1" type="ORF">SAMN06296378_0540</name>
</gene>
<keyword evidence="1" id="KW-0449">Lipoprotein</keyword>
<accession>A0A2C8YRV6</accession>
<dbReference type="InterPro" id="IPR029046">
    <property type="entry name" value="LolA/LolB/LppX"/>
</dbReference>